<dbReference type="Pfam" id="PF00059">
    <property type="entry name" value="Lectin_C"/>
    <property type="match status" value="1"/>
</dbReference>
<dbReference type="EMBL" id="KB515918">
    <property type="protein sequence ID" value="EMP39685.1"/>
    <property type="molecule type" value="Genomic_DNA"/>
</dbReference>
<organism evidence="3 4">
    <name type="scientific">Chelonia mydas</name>
    <name type="common">Green sea-turtle</name>
    <name type="synonym">Chelonia agassizi</name>
    <dbReference type="NCBI Taxonomy" id="8469"/>
    <lineage>
        <taxon>Eukaryota</taxon>
        <taxon>Metazoa</taxon>
        <taxon>Chordata</taxon>
        <taxon>Craniata</taxon>
        <taxon>Vertebrata</taxon>
        <taxon>Euteleostomi</taxon>
        <taxon>Archelosauria</taxon>
        <taxon>Testudinata</taxon>
        <taxon>Testudines</taxon>
        <taxon>Cryptodira</taxon>
        <taxon>Durocryptodira</taxon>
        <taxon>Americhelydia</taxon>
        <taxon>Chelonioidea</taxon>
        <taxon>Cheloniidae</taxon>
        <taxon>Chelonia</taxon>
    </lineage>
</organism>
<name>M7BV40_CHEMY</name>
<proteinExistence type="predicted"/>
<dbReference type="Gene3D" id="3.10.100.10">
    <property type="entry name" value="Mannose-Binding Protein A, subunit A"/>
    <property type="match status" value="1"/>
</dbReference>
<dbReference type="InterPro" id="IPR016186">
    <property type="entry name" value="C-type_lectin-like/link_sf"/>
</dbReference>
<dbReference type="eggNOG" id="KOG4297">
    <property type="taxonomic scope" value="Eukaryota"/>
</dbReference>
<dbReference type="SMART" id="SM00034">
    <property type="entry name" value="CLECT"/>
    <property type="match status" value="1"/>
</dbReference>
<feature type="domain" description="C-type lectin" evidence="2">
    <location>
        <begin position="11"/>
        <end position="139"/>
    </location>
</feature>
<sequence length="145" mass="17059">WMCCPKGWEPFQASCYYFSKDLMTWDDSERNCTEMGSHLVVINTRAEQDFIFTWAKGTVTGHHRRNYFIGLTDQEKKGQWRWMNGTPYNNTAAFWRPGEPSHHTNENCVVMYVSAKQNAYGNRNWNNIPCSDTFHRICETAALRF</sequence>
<keyword evidence="1 3" id="KW-0430">Lectin</keyword>
<reference evidence="4" key="1">
    <citation type="journal article" date="2013" name="Nat. Genet.">
        <title>The draft genomes of soft-shell turtle and green sea turtle yield insights into the development and evolution of the turtle-specific body plan.</title>
        <authorList>
            <person name="Wang Z."/>
            <person name="Pascual-Anaya J."/>
            <person name="Zadissa A."/>
            <person name="Li W."/>
            <person name="Niimura Y."/>
            <person name="Huang Z."/>
            <person name="Li C."/>
            <person name="White S."/>
            <person name="Xiong Z."/>
            <person name="Fang D."/>
            <person name="Wang B."/>
            <person name="Ming Y."/>
            <person name="Chen Y."/>
            <person name="Zheng Y."/>
            <person name="Kuraku S."/>
            <person name="Pignatelli M."/>
            <person name="Herrero J."/>
            <person name="Beal K."/>
            <person name="Nozawa M."/>
            <person name="Li Q."/>
            <person name="Wang J."/>
            <person name="Zhang H."/>
            <person name="Yu L."/>
            <person name="Shigenobu S."/>
            <person name="Wang J."/>
            <person name="Liu J."/>
            <person name="Flicek P."/>
            <person name="Searle S."/>
            <person name="Wang J."/>
            <person name="Kuratani S."/>
            <person name="Yin Y."/>
            <person name="Aken B."/>
            <person name="Zhang G."/>
            <person name="Irie N."/>
        </authorList>
    </citation>
    <scope>NUCLEOTIDE SEQUENCE [LARGE SCALE GENOMIC DNA]</scope>
</reference>
<dbReference type="InterPro" id="IPR016187">
    <property type="entry name" value="CTDL_fold"/>
</dbReference>
<evidence type="ECO:0000259" key="2">
    <source>
        <dbReference type="PROSITE" id="PS50041"/>
    </source>
</evidence>
<evidence type="ECO:0000256" key="1">
    <source>
        <dbReference type="ARBA" id="ARBA00022734"/>
    </source>
</evidence>
<dbReference type="InterPro" id="IPR001304">
    <property type="entry name" value="C-type_lectin-like"/>
</dbReference>
<dbReference type="PROSITE" id="PS50041">
    <property type="entry name" value="C_TYPE_LECTIN_2"/>
    <property type="match status" value="1"/>
</dbReference>
<dbReference type="GO" id="GO:0030246">
    <property type="term" value="F:carbohydrate binding"/>
    <property type="evidence" value="ECO:0007669"/>
    <property type="project" value="UniProtKB-KW"/>
</dbReference>
<dbReference type="InterPro" id="IPR033989">
    <property type="entry name" value="CD209-like_CTLD"/>
</dbReference>
<dbReference type="CDD" id="cd03590">
    <property type="entry name" value="CLECT_DC-SIGN_like"/>
    <property type="match status" value="1"/>
</dbReference>
<evidence type="ECO:0000313" key="3">
    <source>
        <dbReference type="EMBL" id="EMP39685.1"/>
    </source>
</evidence>
<dbReference type="Proteomes" id="UP000031443">
    <property type="component" value="Unassembled WGS sequence"/>
</dbReference>
<accession>M7BV40</accession>
<dbReference type="STRING" id="8469.M7BV40"/>
<protein>
    <submittedName>
        <fullName evidence="3">C-type lectin domain family 4 member E</fullName>
    </submittedName>
</protein>
<gene>
    <name evidence="3" type="ORF">UY3_03068</name>
</gene>
<dbReference type="InterPro" id="IPR050111">
    <property type="entry name" value="C-type_lectin/snaclec_domain"/>
</dbReference>
<keyword evidence="4" id="KW-1185">Reference proteome</keyword>
<dbReference type="SUPFAM" id="SSF56436">
    <property type="entry name" value="C-type lectin-like"/>
    <property type="match status" value="1"/>
</dbReference>
<evidence type="ECO:0000313" key="4">
    <source>
        <dbReference type="Proteomes" id="UP000031443"/>
    </source>
</evidence>
<dbReference type="AlphaFoldDB" id="M7BV40"/>
<dbReference type="PANTHER" id="PTHR22803">
    <property type="entry name" value="MANNOSE, PHOSPHOLIPASE, LECTIN RECEPTOR RELATED"/>
    <property type="match status" value="1"/>
</dbReference>
<feature type="non-terminal residue" evidence="3">
    <location>
        <position position="1"/>
    </location>
</feature>